<feature type="region of interest" description="Disordered" evidence="3">
    <location>
        <begin position="125"/>
        <end position="158"/>
    </location>
</feature>
<protein>
    <recommendedName>
        <fullName evidence="6">Coiled-coil domain-containing protein 174</fullName>
    </recommendedName>
</protein>
<evidence type="ECO:0000313" key="4">
    <source>
        <dbReference type="EMBL" id="KAL3313228.1"/>
    </source>
</evidence>
<accession>A0ABD2Q1I2</accession>
<feature type="compositionally biased region" description="Basic and acidic residues" evidence="3">
    <location>
        <begin position="70"/>
        <end position="79"/>
    </location>
</feature>
<evidence type="ECO:0000256" key="1">
    <source>
        <dbReference type="ARBA" id="ARBA00023054"/>
    </source>
</evidence>
<feature type="compositionally biased region" description="Basic and acidic residues" evidence="3">
    <location>
        <begin position="144"/>
        <end position="158"/>
    </location>
</feature>
<name>A0ABD2Q1I2_9PLAT</name>
<dbReference type="Proteomes" id="UP001626550">
    <property type="component" value="Unassembled WGS sequence"/>
</dbReference>
<dbReference type="AlphaFoldDB" id="A0ABD2Q1I2"/>
<keyword evidence="5" id="KW-1185">Reference proteome</keyword>
<reference evidence="4 5" key="1">
    <citation type="submission" date="2024-11" db="EMBL/GenBank/DDBJ databases">
        <title>Adaptive evolution of stress response genes in parasites aligns with host niche diversity.</title>
        <authorList>
            <person name="Hahn C."/>
            <person name="Resl P."/>
        </authorList>
    </citation>
    <scope>NUCLEOTIDE SEQUENCE [LARGE SCALE GENOMIC DNA]</scope>
    <source>
        <strain evidence="4">EGGRZ-B1_66</strain>
        <tissue evidence="4">Body</tissue>
    </source>
</reference>
<evidence type="ECO:0000313" key="5">
    <source>
        <dbReference type="Proteomes" id="UP001626550"/>
    </source>
</evidence>
<dbReference type="PANTHER" id="PTHR15885">
    <property type="entry name" value="COILED-COIL DOMAIN-CONTAINING PROTEIN 174"/>
    <property type="match status" value="1"/>
</dbReference>
<dbReference type="Pfam" id="PF13300">
    <property type="entry name" value="DUF4078"/>
    <property type="match status" value="1"/>
</dbReference>
<dbReference type="EMBL" id="JBJKFK010001385">
    <property type="protein sequence ID" value="KAL3313228.1"/>
    <property type="molecule type" value="Genomic_DNA"/>
</dbReference>
<feature type="coiled-coil region" evidence="2">
    <location>
        <begin position="193"/>
        <end position="220"/>
    </location>
</feature>
<proteinExistence type="predicted"/>
<feature type="region of interest" description="Disordered" evidence="3">
    <location>
        <begin position="46"/>
        <end position="79"/>
    </location>
</feature>
<keyword evidence="1 2" id="KW-0175">Coiled coil</keyword>
<dbReference type="InterPro" id="IPR025066">
    <property type="entry name" value="CCDC174-like"/>
</dbReference>
<evidence type="ECO:0000256" key="3">
    <source>
        <dbReference type="SAM" id="MobiDB-lite"/>
    </source>
</evidence>
<organism evidence="4 5">
    <name type="scientific">Cichlidogyrus casuarinus</name>
    <dbReference type="NCBI Taxonomy" id="1844966"/>
    <lineage>
        <taxon>Eukaryota</taxon>
        <taxon>Metazoa</taxon>
        <taxon>Spiralia</taxon>
        <taxon>Lophotrochozoa</taxon>
        <taxon>Platyhelminthes</taxon>
        <taxon>Monogenea</taxon>
        <taxon>Monopisthocotylea</taxon>
        <taxon>Dactylogyridea</taxon>
        <taxon>Ancyrocephalidae</taxon>
        <taxon>Cichlidogyrus</taxon>
    </lineage>
</organism>
<gene>
    <name evidence="4" type="ORF">Ciccas_008171</name>
</gene>
<evidence type="ECO:0008006" key="6">
    <source>
        <dbReference type="Google" id="ProtNLM"/>
    </source>
</evidence>
<comment type="caution">
    <text evidence="4">The sequence shown here is derived from an EMBL/GenBank/DDBJ whole genome shotgun (WGS) entry which is preliminary data.</text>
</comment>
<sequence>MSSKAKIDVGPVALTELKAEISRRKIDADSQSFKLESGSSAISKSKLKLKRKGNSLDKEPSKIKKLVQPKSDDHTLELEKSRRTLEAKAKLYDALKQASSAGKLKYKENEAEYGESLVDFERKADEDTSCSQFKYSSVPPAYDKQYHSDSSDDESKVAYENLKRDYQESLDHVTYSHLRKGEIRTHGVGFYAFSKDLEEREREQARLEELHRQTEIERDKNLKAKGQRDAELGRRLAKLRARKGLPDLSETASDFLHEETESKELDLDVASMLRKMRDESDARAKAKLVEDEIAIEASNPKDVFRKTLLPPSVPTREWDKGK</sequence>
<dbReference type="PANTHER" id="PTHR15885:SF1">
    <property type="entry name" value="COILED-COIL DOMAIN-CONTAINING PROTEIN 174"/>
    <property type="match status" value="1"/>
</dbReference>
<evidence type="ECO:0000256" key="2">
    <source>
        <dbReference type="SAM" id="Coils"/>
    </source>
</evidence>